<dbReference type="RefSeq" id="WP_106671654.1">
    <property type="nucleotide sequence ID" value="NZ_BMFE01000001.1"/>
</dbReference>
<keyword evidence="2" id="KW-1185">Reference proteome</keyword>
<accession>A0A2T1KCF6</accession>
<dbReference type="Gene3D" id="3.40.50.2300">
    <property type="match status" value="1"/>
</dbReference>
<gene>
    <name evidence="1" type="ORF">C7H08_10250</name>
</gene>
<dbReference type="Proteomes" id="UP000238385">
    <property type="component" value="Unassembled WGS sequence"/>
</dbReference>
<dbReference type="EMBL" id="PXNN01000013">
    <property type="protein sequence ID" value="PSF07785.1"/>
    <property type="molecule type" value="Genomic_DNA"/>
</dbReference>
<sequence>MSETIICVADDVGARVWLERALGAEWHLECVSSTDLSRVSRLVQATGTPVVIVAIDDKDANRALKVFAAIQKACVGAQLVGVAHRLSQDLLLNIMRAGARDCLITGVDSDTALERVRRVADSAAVTVNSARVSRGMITLVTSASPVVDARFFSQNFVAELNEFHAGKTLLALDTSSEPNRTFYFDNLSRLTMDELITQGDSIDRSFIETALEEYQPGLRLLSGQVGADLLHGDSAADLYIAITQLAGLFDHLVIRVDSAHTQAWLKAIGASLSRVINVIHPAVDQVQATESLLKDMREWLADECPVLVVVDGYEKRASLSLADIEKTINQRCDLTLPLEWRYRLDAINAGVPISNLLHKSGYHRNLGGFVRKHYATGEEPRTFSLKRVAG</sequence>
<name>A0A2T1KCF6_9GAMM</name>
<dbReference type="InterPro" id="IPR027417">
    <property type="entry name" value="P-loop_NTPase"/>
</dbReference>
<proteinExistence type="predicted"/>
<reference evidence="1 2" key="1">
    <citation type="submission" date="2018-03" db="EMBL/GenBank/DDBJ databases">
        <title>Marinobacter brunus sp. nov., a marine bacterium of Gamma-proteobacteria isolated from the surface seawater of the South China Sea.</title>
        <authorList>
            <person name="Cheng H."/>
            <person name="Wu Y.-H."/>
            <person name="Xamxidin M."/>
            <person name="Xu X.-W."/>
        </authorList>
    </citation>
    <scope>NUCLEOTIDE SEQUENCE [LARGE SCALE GENOMIC DNA]</scope>
    <source>
        <strain evidence="1 2">JCM 30472</strain>
    </source>
</reference>
<protein>
    <submittedName>
        <fullName evidence="1">Response regulator receiver-like protein</fullName>
    </submittedName>
</protein>
<organism evidence="1 2">
    <name type="scientific">Marinobacter halophilus</name>
    <dbReference type="NCBI Taxonomy" id="1323740"/>
    <lineage>
        <taxon>Bacteria</taxon>
        <taxon>Pseudomonadati</taxon>
        <taxon>Pseudomonadota</taxon>
        <taxon>Gammaproteobacteria</taxon>
        <taxon>Pseudomonadales</taxon>
        <taxon>Marinobacteraceae</taxon>
        <taxon>Marinobacter</taxon>
    </lineage>
</organism>
<evidence type="ECO:0000313" key="1">
    <source>
        <dbReference type="EMBL" id="PSF07785.1"/>
    </source>
</evidence>
<dbReference type="Gene3D" id="3.40.50.300">
    <property type="entry name" value="P-loop containing nucleotide triphosphate hydrolases"/>
    <property type="match status" value="1"/>
</dbReference>
<dbReference type="OrthoDB" id="5813333at2"/>
<evidence type="ECO:0000313" key="2">
    <source>
        <dbReference type="Proteomes" id="UP000238385"/>
    </source>
</evidence>
<dbReference type="AlphaFoldDB" id="A0A2T1KCF6"/>
<comment type="caution">
    <text evidence="1">The sequence shown here is derived from an EMBL/GenBank/DDBJ whole genome shotgun (WGS) entry which is preliminary data.</text>
</comment>